<comment type="similarity">
    <text evidence="1">Belongs to the 3-oxoacid CoA-transferase subunit A family.</text>
</comment>
<dbReference type="PROSITE" id="PS01273">
    <property type="entry name" value="COA_TRANSF_1"/>
    <property type="match status" value="1"/>
</dbReference>
<organism evidence="5 6">
    <name type="scientific">Hohaiivirga grylli</name>
    <dbReference type="NCBI Taxonomy" id="3133970"/>
    <lineage>
        <taxon>Bacteria</taxon>
        <taxon>Pseudomonadati</taxon>
        <taxon>Pseudomonadota</taxon>
        <taxon>Alphaproteobacteria</taxon>
        <taxon>Hyphomicrobiales</taxon>
        <taxon>Methylobacteriaceae</taxon>
        <taxon>Hohaiivirga</taxon>
    </lineage>
</organism>
<dbReference type="InterPro" id="IPR012792">
    <property type="entry name" value="3-oxoacid_CoA-transf_A"/>
</dbReference>
<keyword evidence="3" id="KW-0472">Membrane</keyword>
<dbReference type="SUPFAM" id="SSF100950">
    <property type="entry name" value="NagB/RpiA/CoA transferase-like"/>
    <property type="match status" value="1"/>
</dbReference>
<keyword evidence="3" id="KW-0812">Transmembrane</keyword>
<accession>A0ABV0BHK8</accession>
<dbReference type="InterPro" id="IPR004165">
    <property type="entry name" value="CoA_trans_fam_I"/>
</dbReference>
<comment type="caution">
    <text evidence="5">The sequence shown here is derived from an EMBL/GenBank/DDBJ whole genome shotgun (WGS) entry which is preliminary data.</text>
</comment>
<evidence type="ECO:0000313" key="6">
    <source>
        <dbReference type="Proteomes" id="UP001418637"/>
    </source>
</evidence>
<dbReference type="NCBIfam" id="NF007394">
    <property type="entry name" value="PRK09920.1"/>
    <property type="match status" value="1"/>
</dbReference>
<evidence type="ECO:0000256" key="2">
    <source>
        <dbReference type="ARBA" id="ARBA00022679"/>
    </source>
</evidence>
<dbReference type="NCBIfam" id="TIGR02429">
    <property type="entry name" value="pcaI_scoA_fam"/>
    <property type="match status" value="1"/>
</dbReference>
<dbReference type="SMART" id="SM00882">
    <property type="entry name" value="CoA_trans"/>
    <property type="match status" value="1"/>
</dbReference>
<evidence type="ECO:0000313" key="5">
    <source>
        <dbReference type="EMBL" id="MEN3930463.1"/>
    </source>
</evidence>
<sequence>MKSKVISLSDASRHFRDGMSILFGGFMGVGTPPLLIQAIMDSGIKDLTIIGNDTSFPATGVGPLVVEKRVRKIIASHIGLNPEAGRQMMAKEVEVELVPQGTLAERIRAGGSGLGGVLTPTGIGTIVEEGKQRVTVQGKDYLLEEPIRADLAIVHATRGDKAGNLYYRLTTRNFNPLVALAADTVLAQVDELVEIGSMDPDLIMTPAALVDGVIKG</sequence>
<evidence type="ECO:0000256" key="1">
    <source>
        <dbReference type="ARBA" id="ARBA00005612"/>
    </source>
</evidence>
<reference evidence="5 6" key="1">
    <citation type="submission" date="2024-04" db="EMBL/GenBank/DDBJ databases">
        <title>A novel species isolated from cricket.</title>
        <authorList>
            <person name="Wang H.-C."/>
        </authorList>
    </citation>
    <scope>NUCLEOTIDE SEQUENCE [LARGE SCALE GENOMIC DNA]</scope>
    <source>
        <strain evidence="5 6">WL0021</strain>
    </source>
</reference>
<proteinExistence type="inferred from homology"/>
<evidence type="ECO:0000256" key="3">
    <source>
        <dbReference type="SAM" id="Phobius"/>
    </source>
</evidence>
<gene>
    <name evidence="5" type="primary">atoD</name>
    <name evidence="4" type="ORF">WJT86_05190</name>
    <name evidence="5" type="ORF">WJT86_05210</name>
</gene>
<dbReference type="InterPro" id="IPR037171">
    <property type="entry name" value="NagB/RpiA_transferase-like"/>
</dbReference>
<dbReference type="EMBL" id="JBBYXI010000002">
    <property type="protein sequence ID" value="MEN3930459.1"/>
    <property type="molecule type" value="Genomic_DNA"/>
</dbReference>
<protein>
    <submittedName>
        <fullName evidence="5">Acetate CoA-transferase subunit alpha</fullName>
        <ecNumber evidence="5">2.8.3.9</ecNumber>
    </submittedName>
</protein>
<dbReference type="PANTHER" id="PTHR13707">
    <property type="entry name" value="KETOACID-COENZYME A TRANSFERASE"/>
    <property type="match status" value="1"/>
</dbReference>
<dbReference type="PANTHER" id="PTHR13707:SF60">
    <property type="entry name" value="ACETATE COA-TRANSFERASE SUBUNIT ALPHA"/>
    <property type="match status" value="1"/>
</dbReference>
<keyword evidence="2 5" id="KW-0808">Transferase</keyword>
<name>A0ABV0BHK8_9HYPH</name>
<dbReference type="RefSeq" id="WP_346336469.1">
    <property type="nucleotide sequence ID" value="NZ_JBBYXI010000002.1"/>
</dbReference>
<keyword evidence="3" id="KW-1133">Transmembrane helix</keyword>
<feature type="transmembrane region" description="Helical" evidence="3">
    <location>
        <begin position="21"/>
        <end position="40"/>
    </location>
</feature>
<evidence type="ECO:0000313" key="4">
    <source>
        <dbReference type="EMBL" id="MEN3930459.1"/>
    </source>
</evidence>
<dbReference type="Proteomes" id="UP001418637">
    <property type="component" value="Unassembled WGS sequence"/>
</dbReference>
<dbReference type="InterPro" id="IPR004163">
    <property type="entry name" value="CoA_transf_BS"/>
</dbReference>
<keyword evidence="6" id="KW-1185">Reference proteome</keyword>
<dbReference type="Pfam" id="PF01144">
    <property type="entry name" value="CoA_trans"/>
    <property type="match status" value="1"/>
</dbReference>
<dbReference type="EC" id="2.8.3.9" evidence="5"/>
<dbReference type="GO" id="GO:0047371">
    <property type="term" value="F:butyrate-acetoacetate CoA-transferase activity"/>
    <property type="evidence" value="ECO:0007669"/>
    <property type="project" value="UniProtKB-EC"/>
</dbReference>
<dbReference type="EMBL" id="JBBYXI010000002">
    <property type="protein sequence ID" value="MEN3930463.1"/>
    <property type="molecule type" value="Genomic_DNA"/>
</dbReference>
<dbReference type="Gene3D" id="3.40.1080.10">
    <property type="entry name" value="Glutaconate Coenzyme A-transferase"/>
    <property type="match status" value="1"/>
</dbReference>